<dbReference type="InterPro" id="IPR030456">
    <property type="entry name" value="TF_fork_head_CS_2"/>
</dbReference>
<accession>A0A8B8F3T9</accession>
<dbReference type="AlphaFoldDB" id="A0A8B8F3T9"/>
<gene>
    <name evidence="10" type="primary">LOC112679391</name>
</gene>
<dbReference type="OrthoDB" id="10070006at2759"/>
<dbReference type="RefSeq" id="XP_025404967.1">
    <property type="nucleotide sequence ID" value="XM_025549182.1"/>
</dbReference>
<keyword evidence="3 6" id="KW-0238">DNA-binding</keyword>
<dbReference type="InterPro" id="IPR036388">
    <property type="entry name" value="WH-like_DNA-bd_sf"/>
</dbReference>
<keyword evidence="5 6" id="KW-0539">Nucleus</keyword>
<feature type="compositionally biased region" description="Acidic residues" evidence="7">
    <location>
        <begin position="387"/>
        <end position="419"/>
    </location>
</feature>
<dbReference type="PRINTS" id="PR00053">
    <property type="entry name" value="FORKHEAD"/>
</dbReference>
<dbReference type="InterPro" id="IPR001766">
    <property type="entry name" value="Fork_head_dom"/>
</dbReference>
<dbReference type="PROSITE" id="PS00658">
    <property type="entry name" value="FORK_HEAD_2"/>
    <property type="match status" value="1"/>
</dbReference>
<comment type="subcellular location">
    <subcellularLocation>
        <location evidence="6">Nucleus</location>
    </subcellularLocation>
</comment>
<evidence type="ECO:0000256" key="5">
    <source>
        <dbReference type="ARBA" id="ARBA00023242"/>
    </source>
</evidence>
<dbReference type="GeneID" id="112679391"/>
<proteinExistence type="predicted"/>
<dbReference type="CTD" id="41265"/>
<keyword evidence="1" id="KW-0217">Developmental protein</keyword>
<keyword evidence="4" id="KW-0804">Transcription</keyword>
<evidence type="ECO:0000256" key="6">
    <source>
        <dbReference type="PROSITE-ProRule" id="PRU00089"/>
    </source>
</evidence>
<evidence type="ECO:0000256" key="1">
    <source>
        <dbReference type="ARBA" id="ARBA00022473"/>
    </source>
</evidence>
<dbReference type="PANTHER" id="PTHR46721">
    <property type="entry name" value="FORKHEAD BOX PROTEIN N1"/>
    <property type="match status" value="1"/>
</dbReference>
<evidence type="ECO:0000256" key="3">
    <source>
        <dbReference type="ARBA" id="ARBA00023125"/>
    </source>
</evidence>
<dbReference type="InterPro" id="IPR018122">
    <property type="entry name" value="TF_fork_head_CS_1"/>
</dbReference>
<dbReference type="SUPFAM" id="SSF46785">
    <property type="entry name" value="Winged helix' DNA-binding domain"/>
    <property type="match status" value="1"/>
</dbReference>
<evidence type="ECO:0000256" key="7">
    <source>
        <dbReference type="SAM" id="MobiDB-lite"/>
    </source>
</evidence>
<dbReference type="PANTHER" id="PTHR46721:SF3">
    <property type="entry name" value="FORKHEAD BOX N1"/>
    <property type="match status" value="1"/>
</dbReference>
<sequence>MDLGMLDSLTFYQDCIDFDMKSDYDRVLSNSSFNYDDSLSLNDDNMMSIMDPLNSGLWLNSNSDSHHLDFVEGGLESAIMVNPNSVIPSSAEAEKIIKDEPVETVDPPITIEHSLNIKTEEDSWNEPEFKLENNQVMKLPEIMPESISIKSEKIPLEIKKVEELKPIPKAIRLSDLLSQTTTNGFPKTELMTVRVTMPSTLPTMKTTIASRAVPISFVNNTIAGHYKIVRPKQQIKPIQSRINTNRINDHLGLYPRPTYSYSCLIAMALKNSSTGSLPVSEIYNFMCKHFPYFKTASSGWKNSVRHNLSLNKCFEKIEKPIGSTGAPRKGCLWTMNPTKIAKMDDEMQKWSRKDPSAIRRAMLNPEHLDALERGEMNECYDRRESYYFDEEEEEEEEIISQEMTSEEEDRITDVEEESDNESRIDKDDSPYQLITFGLDDLANLNDLGNDIDDDEEIEESSNDGSFGIEASEYKTNFDDLISVQDMPMTYVVQPPNKTVINNKRPYPQPVFKGSYVLTKNVTSSVPSPKRKFITRPISILRNI</sequence>
<feature type="region of interest" description="Disordered" evidence="7">
    <location>
        <begin position="387"/>
        <end position="427"/>
    </location>
</feature>
<dbReference type="CDD" id="cd20030">
    <property type="entry name" value="FH_FOXN1-like"/>
    <property type="match status" value="1"/>
</dbReference>
<feature type="DNA-binding region" description="Fork-head" evidence="6">
    <location>
        <begin position="256"/>
        <end position="354"/>
    </location>
</feature>
<dbReference type="Pfam" id="PF00250">
    <property type="entry name" value="Forkhead"/>
    <property type="match status" value="1"/>
</dbReference>
<dbReference type="InterPro" id="IPR049624">
    <property type="entry name" value="FOXN1_4"/>
</dbReference>
<organism evidence="9 10">
    <name type="scientific">Sipha flava</name>
    <name type="common">yellow sugarcane aphid</name>
    <dbReference type="NCBI Taxonomy" id="143950"/>
    <lineage>
        <taxon>Eukaryota</taxon>
        <taxon>Metazoa</taxon>
        <taxon>Ecdysozoa</taxon>
        <taxon>Arthropoda</taxon>
        <taxon>Hexapoda</taxon>
        <taxon>Insecta</taxon>
        <taxon>Pterygota</taxon>
        <taxon>Neoptera</taxon>
        <taxon>Paraneoptera</taxon>
        <taxon>Hemiptera</taxon>
        <taxon>Sternorrhyncha</taxon>
        <taxon>Aphidomorpha</taxon>
        <taxon>Aphidoidea</taxon>
        <taxon>Aphididae</taxon>
        <taxon>Sipha</taxon>
    </lineage>
</organism>
<evidence type="ECO:0000313" key="10">
    <source>
        <dbReference type="RefSeq" id="XP_025404967.1"/>
    </source>
</evidence>
<evidence type="ECO:0000256" key="4">
    <source>
        <dbReference type="ARBA" id="ARBA00023163"/>
    </source>
</evidence>
<dbReference type="Gene3D" id="1.10.10.10">
    <property type="entry name" value="Winged helix-like DNA-binding domain superfamily/Winged helix DNA-binding domain"/>
    <property type="match status" value="1"/>
</dbReference>
<dbReference type="GO" id="GO:0005634">
    <property type="term" value="C:nucleus"/>
    <property type="evidence" value="ECO:0007669"/>
    <property type="project" value="UniProtKB-SubCell"/>
</dbReference>
<dbReference type="PROSITE" id="PS50039">
    <property type="entry name" value="FORK_HEAD_3"/>
    <property type="match status" value="1"/>
</dbReference>
<evidence type="ECO:0000313" key="9">
    <source>
        <dbReference type="Proteomes" id="UP000694846"/>
    </source>
</evidence>
<reference evidence="10" key="1">
    <citation type="submission" date="2025-08" db="UniProtKB">
        <authorList>
            <consortium name="RefSeq"/>
        </authorList>
    </citation>
    <scope>IDENTIFICATION</scope>
    <source>
        <tissue evidence="10">Whole body</tissue>
    </source>
</reference>
<dbReference type="InterPro" id="IPR036390">
    <property type="entry name" value="WH_DNA-bd_sf"/>
</dbReference>
<keyword evidence="2" id="KW-0805">Transcription regulation</keyword>
<dbReference type="PROSITE" id="PS00657">
    <property type="entry name" value="FORK_HEAD_1"/>
    <property type="match status" value="1"/>
</dbReference>
<dbReference type="Proteomes" id="UP000694846">
    <property type="component" value="Unplaced"/>
</dbReference>
<feature type="domain" description="Fork-head" evidence="8">
    <location>
        <begin position="256"/>
        <end position="354"/>
    </location>
</feature>
<name>A0A8B8F3T9_9HEMI</name>
<keyword evidence="9" id="KW-1185">Reference proteome</keyword>
<dbReference type="SMART" id="SM00339">
    <property type="entry name" value="FH"/>
    <property type="match status" value="1"/>
</dbReference>
<protein>
    <submittedName>
        <fullName evidence="10">Uncharacterized protein LOC112679391</fullName>
    </submittedName>
</protein>
<evidence type="ECO:0000256" key="2">
    <source>
        <dbReference type="ARBA" id="ARBA00023015"/>
    </source>
</evidence>
<evidence type="ECO:0000259" key="8">
    <source>
        <dbReference type="PROSITE" id="PS50039"/>
    </source>
</evidence>
<dbReference type="GO" id="GO:0000981">
    <property type="term" value="F:DNA-binding transcription factor activity, RNA polymerase II-specific"/>
    <property type="evidence" value="ECO:0007669"/>
    <property type="project" value="TreeGrafter"/>
</dbReference>
<dbReference type="GO" id="GO:0000976">
    <property type="term" value="F:transcription cis-regulatory region binding"/>
    <property type="evidence" value="ECO:0007669"/>
    <property type="project" value="TreeGrafter"/>
</dbReference>